<dbReference type="AlphaFoldDB" id="A0A9P0MKG1"/>
<feature type="signal peptide" evidence="1">
    <location>
        <begin position="1"/>
        <end position="15"/>
    </location>
</feature>
<protein>
    <submittedName>
        <fullName evidence="2">Uncharacterized protein</fullName>
    </submittedName>
</protein>
<reference evidence="2" key="1">
    <citation type="submission" date="2022-03" db="EMBL/GenBank/DDBJ databases">
        <authorList>
            <person name="Sayadi A."/>
        </authorList>
    </citation>
    <scope>NUCLEOTIDE SEQUENCE</scope>
</reference>
<keyword evidence="1" id="KW-0732">Signal</keyword>
<dbReference type="Proteomes" id="UP001152888">
    <property type="component" value="Unassembled WGS sequence"/>
</dbReference>
<keyword evidence="3" id="KW-1185">Reference proteome</keyword>
<dbReference type="EMBL" id="CAKOFQ010008768">
    <property type="protein sequence ID" value="CAH2015908.1"/>
    <property type="molecule type" value="Genomic_DNA"/>
</dbReference>
<comment type="caution">
    <text evidence="2">The sequence shown here is derived from an EMBL/GenBank/DDBJ whole genome shotgun (WGS) entry which is preliminary data.</text>
</comment>
<evidence type="ECO:0000313" key="2">
    <source>
        <dbReference type="EMBL" id="CAH2015908.1"/>
    </source>
</evidence>
<feature type="chain" id="PRO_5040334646" evidence="1">
    <location>
        <begin position="16"/>
        <end position="260"/>
    </location>
</feature>
<proteinExistence type="predicted"/>
<name>A0A9P0MKG1_ACAOB</name>
<organism evidence="2 3">
    <name type="scientific">Acanthoscelides obtectus</name>
    <name type="common">Bean weevil</name>
    <name type="synonym">Bruchus obtectus</name>
    <dbReference type="NCBI Taxonomy" id="200917"/>
    <lineage>
        <taxon>Eukaryota</taxon>
        <taxon>Metazoa</taxon>
        <taxon>Ecdysozoa</taxon>
        <taxon>Arthropoda</taxon>
        <taxon>Hexapoda</taxon>
        <taxon>Insecta</taxon>
        <taxon>Pterygota</taxon>
        <taxon>Neoptera</taxon>
        <taxon>Endopterygota</taxon>
        <taxon>Coleoptera</taxon>
        <taxon>Polyphaga</taxon>
        <taxon>Cucujiformia</taxon>
        <taxon>Chrysomeloidea</taxon>
        <taxon>Chrysomelidae</taxon>
        <taxon>Bruchinae</taxon>
        <taxon>Bruchini</taxon>
        <taxon>Acanthoscelides</taxon>
    </lineage>
</organism>
<sequence>MKFLVLLSLVAYCAAVPIGSVYRTGVDYPYGRSTVYDYLRHTFGVSPYLGGHRGYYGTGIYGTGIYDDAVHHGVSDYYLPHHMYGDVAMPHHVYGAYWPHSGIYGSGIYGDVLKHGVYGAYGRSVAGVVPDVVADIKTVSGVYDDDTETLHHQQLVQEQQLQIQQQLQQQQLQQQQQLLHEEQRLAQHQLYQEEENMNKRHFIQHQQLKELQERVQEEQLKQKVQLDQLQNLHHIYPRHGGFMEHLMGGVRTGLPIAGVY</sequence>
<evidence type="ECO:0000256" key="1">
    <source>
        <dbReference type="SAM" id="SignalP"/>
    </source>
</evidence>
<accession>A0A9P0MKG1</accession>
<dbReference type="OrthoDB" id="6774775at2759"/>
<evidence type="ECO:0000313" key="3">
    <source>
        <dbReference type="Proteomes" id="UP001152888"/>
    </source>
</evidence>
<gene>
    <name evidence="2" type="ORF">ACAOBT_LOCUS35019</name>
</gene>